<comment type="caution">
    <text evidence="2">The sequence shown here is derived from an EMBL/GenBank/DDBJ whole genome shotgun (WGS) entry which is preliminary data.</text>
</comment>
<dbReference type="PANTHER" id="PTHR11803:SF58">
    <property type="entry name" value="PROTEIN HMF1-RELATED"/>
    <property type="match status" value="1"/>
</dbReference>
<reference evidence="2 3" key="1">
    <citation type="submission" date="2018-09" db="EMBL/GenBank/DDBJ databases">
        <title>Draft genome sequence of Rhodopseudomonas palustris 2.1.18.</title>
        <authorList>
            <person name="Robertson S.L."/>
            <person name="Meyer T.E."/>
            <person name="Kyndt J.A."/>
        </authorList>
    </citation>
    <scope>NUCLEOTIDE SEQUENCE [LARGE SCALE GENOMIC DNA]</scope>
    <source>
        <strain evidence="2 3">2.1.18</strain>
    </source>
</reference>
<name>A0A418VNJ7_RHOPL</name>
<dbReference type="EMBL" id="QYYD01000002">
    <property type="protein sequence ID" value="RJF77795.1"/>
    <property type="molecule type" value="Genomic_DNA"/>
</dbReference>
<sequence>MSSYQPILPNSSWPARFTFSPAVRVGNLVFLSGTTATDDKGKIIGPGDIVTQTRRIFEKFEIILKSVGGDLSNIVETTDYFLSLEDYNKTAELRRELFKGPPWPAATGVVVSGLIRPDALIEIKGIAAL</sequence>
<dbReference type="CDD" id="cd00448">
    <property type="entry name" value="YjgF_YER057c_UK114_family"/>
    <property type="match status" value="1"/>
</dbReference>
<comment type="similarity">
    <text evidence="1">Belongs to the RutC family.</text>
</comment>
<gene>
    <name evidence="2" type="ORF">D4Q52_02495</name>
</gene>
<dbReference type="InterPro" id="IPR006175">
    <property type="entry name" value="YjgF/YER057c/UK114"/>
</dbReference>
<dbReference type="Pfam" id="PF01042">
    <property type="entry name" value="Ribonuc_L-PSP"/>
    <property type="match status" value="1"/>
</dbReference>
<dbReference type="OrthoDB" id="9803101at2"/>
<protein>
    <submittedName>
        <fullName evidence="2">RidA family protein</fullName>
    </submittedName>
</protein>
<evidence type="ECO:0000313" key="3">
    <source>
        <dbReference type="Proteomes" id="UP000285523"/>
    </source>
</evidence>
<dbReference type="GO" id="GO:0019239">
    <property type="term" value="F:deaminase activity"/>
    <property type="evidence" value="ECO:0007669"/>
    <property type="project" value="TreeGrafter"/>
</dbReference>
<dbReference type="RefSeq" id="WP_119854963.1">
    <property type="nucleotide sequence ID" value="NZ_QYYD01000002.1"/>
</dbReference>
<accession>A0A418VNJ7</accession>
<dbReference type="SUPFAM" id="SSF55298">
    <property type="entry name" value="YjgF-like"/>
    <property type="match status" value="1"/>
</dbReference>
<evidence type="ECO:0000256" key="1">
    <source>
        <dbReference type="ARBA" id="ARBA00010552"/>
    </source>
</evidence>
<dbReference type="Proteomes" id="UP000285523">
    <property type="component" value="Unassembled WGS sequence"/>
</dbReference>
<dbReference type="InterPro" id="IPR035959">
    <property type="entry name" value="RutC-like_sf"/>
</dbReference>
<evidence type="ECO:0000313" key="2">
    <source>
        <dbReference type="EMBL" id="RJF77795.1"/>
    </source>
</evidence>
<organism evidence="2 3">
    <name type="scientific">Rhodopseudomonas palustris</name>
    <dbReference type="NCBI Taxonomy" id="1076"/>
    <lineage>
        <taxon>Bacteria</taxon>
        <taxon>Pseudomonadati</taxon>
        <taxon>Pseudomonadota</taxon>
        <taxon>Alphaproteobacteria</taxon>
        <taxon>Hyphomicrobiales</taxon>
        <taxon>Nitrobacteraceae</taxon>
        <taxon>Rhodopseudomonas</taxon>
    </lineage>
</organism>
<dbReference type="Gene3D" id="3.30.1330.40">
    <property type="entry name" value="RutC-like"/>
    <property type="match status" value="1"/>
</dbReference>
<proteinExistence type="inferred from homology"/>
<dbReference type="GO" id="GO:0005829">
    <property type="term" value="C:cytosol"/>
    <property type="evidence" value="ECO:0007669"/>
    <property type="project" value="TreeGrafter"/>
</dbReference>
<dbReference type="PANTHER" id="PTHR11803">
    <property type="entry name" value="2-IMINOBUTANOATE/2-IMINOPROPANOATE DEAMINASE RIDA"/>
    <property type="match status" value="1"/>
</dbReference>
<dbReference type="AlphaFoldDB" id="A0A418VNJ7"/>